<dbReference type="Proteomes" id="UP000693970">
    <property type="component" value="Unassembled WGS sequence"/>
</dbReference>
<keyword evidence="4" id="KW-1185">Reference proteome</keyword>
<organism evidence="3 4">
    <name type="scientific">Nitzschia inconspicua</name>
    <dbReference type="NCBI Taxonomy" id="303405"/>
    <lineage>
        <taxon>Eukaryota</taxon>
        <taxon>Sar</taxon>
        <taxon>Stramenopiles</taxon>
        <taxon>Ochrophyta</taxon>
        <taxon>Bacillariophyta</taxon>
        <taxon>Bacillariophyceae</taxon>
        <taxon>Bacillariophycidae</taxon>
        <taxon>Bacillariales</taxon>
        <taxon>Bacillariaceae</taxon>
        <taxon>Nitzschia</taxon>
    </lineage>
</organism>
<comment type="caution">
    <text evidence="3">The sequence shown here is derived from an EMBL/GenBank/DDBJ whole genome shotgun (WGS) entry which is preliminary data.</text>
</comment>
<reference evidence="3" key="2">
    <citation type="submission" date="2021-04" db="EMBL/GenBank/DDBJ databases">
        <authorList>
            <person name="Podell S."/>
        </authorList>
    </citation>
    <scope>NUCLEOTIDE SEQUENCE</scope>
    <source>
        <strain evidence="3">Hildebrandi</strain>
    </source>
</reference>
<keyword evidence="2" id="KW-0732">Signal</keyword>
<evidence type="ECO:0000256" key="1">
    <source>
        <dbReference type="SAM" id="MobiDB-lite"/>
    </source>
</evidence>
<accession>A0A9K3L3P2</accession>
<feature type="region of interest" description="Disordered" evidence="1">
    <location>
        <begin position="184"/>
        <end position="216"/>
    </location>
</feature>
<name>A0A9K3L3P2_9STRA</name>
<dbReference type="EMBL" id="JAGRRH010000016">
    <property type="protein sequence ID" value="KAG7355054.1"/>
    <property type="molecule type" value="Genomic_DNA"/>
</dbReference>
<feature type="chain" id="PRO_5039888915" evidence="2">
    <location>
        <begin position="20"/>
        <end position="216"/>
    </location>
</feature>
<evidence type="ECO:0000313" key="4">
    <source>
        <dbReference type="Proteomes" id="UP000693970"/>
    </source>
</evidence>
<proteinExistence type="predicted"/>
<evidence type="ECO:0000313" key="3">
    <source>
        <dbReference type="EMBL" id="KAG7355054.1"/>
    </source>
</evidence>
<evidence type="ECO:0000256" key="2">
    <source>
        <dbReference type="SAM" id="SignalP"/>
    </source>
</evidence>
<gene>
    <name evidence="3" type="ORF">IV203_004410</name>
</gene>
<dbReference type="AlphaFoldDB" id="A0A9K3L3P2"/>
<feature type="signal peptide" evidence="2">
    <location>
        <begin position="1"/>
        <end position="19"/>
    </location>
</feature>
<reference evidence="3" key="1">
    <citation type="journal article" date="2021" name="Sci. Rep.">
        <title>Diploid genomic architecture of Nitzschia inconspicua, an elite biomass production diatom.</title>
        <authorList>
            <person name="Oliver A."/>
            <person name="Podell S."/>
            <person name="Pinowska A."/>
            <person name="Traller J.C."/>
            <person name="Smith S.R."/>
            <person name="McClure R."/>
            <person name="Beliaev A."/>
            <person name="Bohutskyi P."/>
            <person name="Hill E.A."/>
            <person name="Rabines A."/>
            <person name="Zheng H."/>
            <person name="Allen L.Z."/>
            <person name="Kuo A."/>
            <person name="Grigoriev I.V."/>
            <person name="Allen A.E."/>
            <person name="Hazlebeck D."/>
            <person name="Allen E.E."/>
        </authorList>
    </citation>
    <scope>NUCLEOTIDE SEQUENCE</scope>
    <source>
        <strain evidence="3">Hildebrandi</strain>
    </source>
</reference>
<sequence>MVMASSLLVLWSLAKTVVGFMPATGRSVALWRHPVDFVAELKIIRSTVKDDDFSFENIADSNENETPMNSANPFLGIDLRQQLLPDTEDEYAALKKACSDMIDEKVRNGMLELQNLREKWMRDLEHQQEPLEQAMTLNGMRESEKFQRRVDLLVGSFMNQTAVSRTQTHQLAFEDRQRLEAAERELERKQKQKGVTPSFNGWKKTNNEWDEWEDDW</sequence>
<protein>
    <submittedName>
        <fullName evidence="3">Uncharacterized protein</fullName>
    </submittedName>
</protein>